<proteinExistence type="inferred from homology"/>
<dbReference type="EMBL" id="MKIE01000010">
    <property type="protein sequence ID" value="OHW61591.1"/>
    <property type="molecule type" value="Genomic_DNA"/>
</dbReference>
<dbReference type="Gene3D" id="1.20.1740.10">
    <property type="entry name" value="Amino acid/polyamine transporter I"/>
    <property type="match status" value="1"/>
</dbReference>
<dbReference type="PROSITE" id="PS00873">
    <property type="entry name" value="NA_ALANINE_SYMP"/>
    <property type="match status" value="1"/>
</dbReference>
<feature type="transmembrane region" description="Helical" evidence="9">
    <location>
        <begin position="12"/>
        <end position="30"/>
    </location>
</feature>
<evidence type="ECO:0000256" key="4">
    <source>
        <dbReference type="ARBA" id="ARBA00022475"/>
    </source>
</evidence>
<keyword evidence="8 9" id="KW-0472">Membrane</keyword>
<reference evidence="10 11" key="1">
    <citation type="submission" date="2016-09" db="EMBL/GenBank/DDBJ databases">
        <title>Genome sequence of Eubacterium angustum.</title>
        <authorList>
            <person name="Poehlein A."/>
            <person name="Daniel R."/>
        </authorList>
    </citation>
    <scope>NUCLEOTIDE SEQUENCE [LARGE SCALE GENOMIC DNA]</scope>
    <source>
        <strain evidence="10 11">DSM 1989</strain>
    </source>
</reference>
<comment type="caution">
    <text evidence="10">The sequence shown here is derived from an EMBL/GenBank/DDBJ whole genome shotgun (WGS) entry which is preliminary data.</text>
</comment>
<dbReference type="STRING" id="39480.EUAN_20290"/>
<dbReference type="AlphaFoldDB" id="A0A1S1V4H2"/>
<keyword evidence="7 9" id="KW-1133">Transmembrane helix</keyword>
<dbReference type="Pfam" id="PF01235">
    <property type="entry name" value="Na_Ala_symp"/>
    <property type="match status" value="1"/>
</dbReference>
<feature type="transmembrane region" description="Helical" evidence="9">
    <location>
        <begin position="298"/>
        <end position="323"/>
    </location>
</feature>
<evidence type="ECO:0000256" key="3">
    <source>
        <dbReference type="ARBA" id="ARBA00022448"/>
    </source>
</evidence>
<evidence type="ECO:0000256" key="6">
    <source>
        <dbReference type="ARBA" id="ARBA00022847"/>
    </source>
</evidence>
<accession>A0A1S1V4H2</accession>
<keyword evidence="5 9" id="KW-0812">Transmembrane</keyword>
<dbReference type="FunFam" id="1.20.1740.10:FF:000004">
    <property type="entry name" value="Sodium:alanine symporter family protein"/>
    <property type="match status" value="1"/>
</dbReference>
<keyword evidence="6 9" id="KW-0769">Symport</keyword>
<comment type="similarity">
    <text evidence="2 9">Belongs to the alanine or glycine:cation symporter (AGCS) (TC 2.A.25) family.</text>
</comment>
<evidence type="ECO:0000256" key="9">
    <source>
        <dbReference type="RuleBase" id="RU363064"/>
    </source>
</evidence>
<feature type="transmembrane region" description="Helical" evidence="9">
    <location>
        <begin position="240"/>
        <end position="263"/>
    </location>
</feature>
<organism evidence="10 11">
    <name type="scientific">Andreesenia angusta</name>
    <dbReference type="NCBI Taxonomy" id="39480"/>
    <lineage>
        <taxon>Bacteria</taxon>
        <taxon>Bacillati</taxon>
        <taxon>Bacillota</taxon>
        <taxon>Tissierellia</taxon>
        <taxon>Tissierellales</taxon>
        <taxon>Gottschalkiaceae</taxon>
        <taxon>Andreesenia</taxon>
    </lineage>
</organism>
<keyword evidence="4 9" id="KW-1003">Cell membrane</keyword>
<name>A0A1S1V4H2_9FIRM</name>
<evidence type="ECO:0000256" key="7">
    <source>
        <dbReference type="ARBA" id="ARBA00022989"/>
    </source>
</evidence>
<feature type="transmembrane region" description="Helical" evidence="9">
    <location>
        <begin position="412"/>
        <end position="432"/>
    </location>
</feature>
<sequence>MMDVVHKINSLMWGPILIPLLVGTGIFYTIRLKFVQSMTGKAYKEVFGGALKKSGKADEEGMSSFQALATAIAAQVGTGNLAGVATALAAGGPGAIFWMWVSAFFGMATNYGEAVLGQLYKTKVDGQITGGPAYYISQGIKNRYLAGFFAVAIILALGFMGNMVQANSIVDVSKNVVDVSPIIIGIIVAVIVGGILVGGISGIASFTEKVVPFMAVLYIVGGLAVIFMNAENIIPSLRDIFVGAFDPQALGGGLLGITVMNVIRYGVARGLFSNEAGMGSTPHAHAVAKVDHPGEQGLVALVGVTFDTMIICTLTALIILTSGAMDSGASGAALTQIGFERSFGHAGTVFVAVALFFFALTTIVGWYYFGEGNIRYLFGKRGVLPYKILVLVMIIFGSTLDVAMVWELADMFNGFMIFPNLVALLILSPKVVEALEEYKNVERLKVQKQK</sequence>
<dbReference type="PRINTS" id="PR00175">
    <property type="entry name" value="NAALASMPORT"/>
</dbReference>
<evidence type="ECO:0000256" key="8">
    <source>
        <dbReference type="ARBA" id="ARBA00023136"/>
    </source>
</evidence>
<feature type="transmembrane region" description="Helical" evidence="9">
    <location>
        <begin position="144"/>
        <end position="162"/>
    </location>
</feature>
<dbReference type="PANTHER" id="PTHR30330">
    <property type="entry name" value="AGSS FAMILY TRANSPORTER, SODIUM-ALANINE"/>
    <property type="match status" value="1"/>
</dbReference>
<evidence type="ECO:0000313" key="11">
    <source>
        <dbReference type="Proteomes" id="UP000180254"/>
    </source>
</evidence>
<evidence type="ECO:0000313" key="10">
    <source>
        <dbReference type="EMBL" id="OHW61591.1"/>
    </source>
</evidence>
<dbReference type="OrthoDB" id="9804874at2"/>
<evidence type="ECO:0000256" key="2">
    <source>
        <dbReference type="ARBA" id="ARBA00009261"/>
    </source>
</evidence>
<keyword evidence="3 9" id="KW-0813">Transport</keyword>
<comment type="subcellular location">
    <subcellularLocation>
        <location evidence="1 9">Cell membrane</location>
        <topology evidence="1 9">Multi-pass membrane protein</topology>
    </subcellularLocation>
</comment>
<protein>
    <submittedName>
        <fullName evidence="10">Amino-acid carrier protein AlsT</fullName>
    </submittedName>
</protein>
<dbReference type="RefSeq" id="WP_071064197.1">
    <property type="nucleotide sequence ID" value="NZ_MKIE01000010.1"/>
</dbReference>
<keyword evidence="11" id="KW-1185">Reference proteome</keyword>
<dbReference type="InterPro" id="IPR001463">
    <property type="entry name" value="Na/Ala_symport"/>
</dbReference>
<feature type="transmembrane region" description="Helical" evidence="9">
    <location>
        <begin position="210"/>
        <end position="228"/>
    </location>
</feature>
<feature type="transmembrane region" description="Helical" evidence="9">
    <location>
        <begin position="343"/>
        <end position="368"/>
    </location>
</feature>
<feature type="transmembrane region" description="Helical" evidence="9">
    <location>
        <begin position="182"/>
        <end position="203"/>
    </location>
</feature>
<dbReference type="GO" id="GO:0005886">
    <property type="term" value="C:plasma membrane"/>
    <property type="evidence" value="ECO:0007669"/>
    <property type="project" value="UniProtKB-SubCell"/>
</dbReference>
<feature type="transmembrane region" description="Helical" evidence="9">
    <location>
        <begin position="388"/>
        <end position="406"/>
    </location>
</feature>
<evidence type="ECO:0000256" key="1">
    <source>
        <dbReference type="ARBA" id="ARBA00004651"/>
    </source>
</evidence>
<dbReference type="Proteomes" id="UP000180254">
    <property type="component" value="Unassembled WGS sequence"/>
</dbReference>
<dbReference type="PANTHER" id="PTHR30330:SF14">
    <property type="entry name" value="SODIUM_AMINO ACID (ALANINE) SYMPORTER"/>
    <property type="match status" value="1"/>
</dbReference>
<evidence type="ECO:0000256" key="5">
    <source>
        <dbReference type="ARBA" id="ARBA00022692"/>
    </source>
</evidence>
<gene>
    <name evidence="10" type="primary">alsT_2</name>
    <name evidence="10" type="ORF">EUAN_20290</name>
</gene>
<dbReference type="GO" id="GO:0005283">
    <property type="term" value="F:amino acid:sodium symporter activity"/>
    <property type="evidence" value="ECO:0007669"/>
    <property type="project" value="InterPro"/>
</dbReference>
<dbReference type="NCBIfam" id="TIGR00835">
    <property type="entry name" value="agcS"/>
    <property type="match status" value="1"/>
</dbReference>